<dbReference type="RefSeq" id="WP_091925343.1">
    <property type="nucleotide sequence ID" value="NZ_JABUMX010000002.1"/>
</dbReference>
<name>A0A849VWK0_9HYPH</name>
<proteinExistence type="predicted"/>
<evidence type="ECO:0008006" key="3">
    <source>
        <dbReference type="Google" id="ProtNLM"/>
    </source>
</evidence>
<sequence>MKPANTVLLALVSAVAVIAMFLDFATYTSGGETNVDTATTASITSEEPRQNDILDVPTFVISGPGGSAKCKAFPAENGLPGHNALTIEQGCAGLYPPLAQARTWHNNEDGTIDLADDTGRTIVAFSPGDGLAYISIEPRSVVLSMSTEGVLTY</sequence>
<keyword evidence="2" id="KW-1185">Reference proteome</keyword>
<reference evidence="1 2" key="1">
    <citation type="submission" date="2020-05" db="EMBL/GenBank/DDBJ databases">
        <authorList>
            <person name="Kim M.K."/>
        </authorList>
    </citation>
    <scope>NUCLEOTIDE SEQUENCE [LARGE SCALE GENOMIC DNA]</scope>
    <source>
        <strain evidence="1 2">BT25</strain>
    </source>
</reference>
<gene>
    <name evidence="1" type="ORF">HQ945_13190</name>
</gene>
<protein>
    <recommendedName>
        <fullName evidence="3">Alkaline proteinase inhibitor/ Outer membrane lipoprotein Omp19 domain-containing protein</fullName>
    </recommendedName>
</protein>
<dbReference type="EMBL" id="JABUMX010000002">
    <property type="protein sequence ID" value="NTS32213.1"/>
    <property type="molecule type" value="Genomic_DNA"/>
</dbReference>
<evidence type="ECO:0000313" key="2">
    <source>
        <dbReference type="Proteomes" id="UP000550508"/>
    </source>
</evidence>
<dbReference type="AlphaFoldDB" id="A0A849VWK0"/>
<organism evidence="1 2">
    <name type="scientific">Phyllobacterium pellucidum</name>
    <dbReference type="NCBI Taxonomy" id="2740464"/>
    <lineage>
        <taxon>Bacteria</taxon>
        <taxon>Pseudomonadati</taxon>
        <taxon>Pseudomonadota</taxon>
        <taxon>Alphaproteobacteria</taxon>
        <taxon>Hyphomicrobiales</taxon>
        <taxon>Phyllobacteriaceae</taxon>
        <taxon>Phyllobacterium</taxon>
    </lineage>
</organism>
<evidence type="ECO:0000313" key="1">
    <source>
        <dbReference type="EMBL" id="NTS32213.1"/>
    </source>
</evidence>
<dbReference type="Proteomes" id="UP000550508">
    <property type="component" value="Unassembled WGS sequence"/>
</dbReference>
<accession>A0A849VWK0</accession>
<comment type="caution">
    <text evidence="1">The sequence shown here is derived from an EMBL/GenBank/DDBJ whole genome shotgun (WGS) entry which is preliminary data.</text>
</comment>